<keyword evidence="1" id="KW-0472">Membrane</keyword>
<evidence type="ECO:0000313" key="2">
    <source>
        <dbReference type="EMBL" id="OJX57376.1"/>
    </source>
</evidence>
<keyword evidence="1" id="KW-1133">Transmembrane helix</keyword>
<dbReference type="EMBL" id="MKVH01000024">
    <property type="protein sequence ID" value="OJX57376.1"/>
    <property type="molecule type" value="Genomic_DNA"/>
</dbReference>
<dbReference type="STRING" id="1895771.BGO89_11825"/>
<sequence>MFLLRTREPEYATDRPYYTTGSIVAAAIFRVAIIGIAAMIYNANTYSDYTWYITLFLIWGIGVYPAYVQYQRFNEHIERISEETLCGKCRYFNPTNQLCSILDEHVTDDYVPCGGEAWEPRGTDQ</sequence>
<name>A0A1M3KY55_9BACT</name>
<organism evidence="2 3">
    <name type="scientific">Candidatus Kapaibacterium thiocyanatum</name>
    <dbReference type="NCBI Taxonomy" id="1895771"/>
    <lineage>
        <taxon>Bacteria</taxon>
        <taxon>Pseudomonadati</taxon>
        <taxon>Candidatus Kapaibacteriota</taxon>
        <taxon>Candidatus Kapaibacteriia</taxon>
        <taxon>Candidatus Kapaibacteriales</taxon>
        <taxon>Candidatus Kapaibacteriaceae</taxon>
        <taxon>Candidatus Kapaibacterium</taxon>
    </lineage>
</organism>
<feature type="transmembrane region" description="Helical" evidence="1">
    <location>
        <begin position="21"/>
        <end position="43"/>
    </location>
</feature>
<comment type="caution">
    <text evidence="2">The sequence shown here is derived from an EMBL/GenBank/DDBJ whole genome shotgun (WGS) entry which is preliminary data.</text>
</comment>
<keyword evidence="1" id="KW-0812">Transmembrane</keyword>
<reference evidence="2 3" key="1">
    <citation type="submission" date="2016-09" db="EMBL/GenBank/DDBJ databases">
        <title>Genome-resolved meta-omics ties microbial dynamics to process performance in biotechnology for thiocyanate degradation.</title>
        <authorList>
            <person name="Kantor R.S."/>
            <person name="Huddy R.J."/>
            <person name="Iyer R."/>
            <person name="Thomas B.C."/>
            <person name="Brown C.T."/>
            <person name="Anantharaman K."/>
            <person name="Tringe S."/>
            <person name="Hettich R.L."/>
            <person name="Harrison S.T."/>
            <person name="Banfield J.F."/>
        </authorList>
    </citation>
    <scope>NUCLEOTIDE SEQUENCE [LARGE SCALE GENOMIC DNA]</scope>
    <source>
        <strain evidence="2">59-99</strain>
    </source>
</reference>
<proteinExistence type="predicted"/>
<gene>
    <name evidence="2" type="ORF">BGO89_11825</name>
</gene>
<dbReference type="Proteomes" id="UP000184233">
    <property type="component" value="Unassembled WGS sequence"/>
</dbReference>
<feature type="transmembrane region" description="Helical" evidence="1">
    <location>
        <begin position="49"/>
        <end position="67"/>
    </location>
</feature>
<accession>A0A1M3KY55</accession>
<dbReference type="AlphaFoldDB" id="A0A1M3KY55"/>
<protein>
    <submittedName>
        <fullName evidence="2">Uncharacterized protein</fullName>
    </submittedName>
</protein>
<evidence type="ECO:0000313" key="3">
    <source>
        <dbReference type="Proteomes" id="UP000184233"/>
    </source>
</evidence>
<evidence type="ECO:0000256" key="1">
    <source>
        <dbReference type="SAM" id="Phobius"/>
    </source>
</evidence>